<comment type="caution">
    <text evidence="2">The sequence shown here is derived from an EMBL/GenBank/DDBJ whole genome shotgun (WGS) entry which is preliminary data.</text>
</comment>
<dbReference type="AlphaFoldDB" id="A0A9P5Y9L4"/>
<feature type="compositionally biased region" description="Basic and acidic residues" evidence="1">
    <location>
        <begin position="86"/>
        <end position="101"/>
    </location>
</feature>
<dbReference type="Proteomes" id="UP000807353">
    <property type="component" value="Unassembled WGS sequence"/>
</dbReference>
<organism evidence="2 3">
    <name type="scientific">Collybia nuda</name>
    <dbReference type="NCBI Taxonomy" id="64659"/>
    <lineage>
        <taxon>Eukaryota</taxon>
        <taxon>Fungi</taxon>
        <taxon>Dikarya</taxon>
        <taxon>Basidiomycota</taxon>
        <taxon>Agaricomycotina</taxon>
        <taxon>Agaricomycetes</taxon>
        <taxon>Agaricomycetidae</taxon>
        <taxon>Agaricales</taxon>
        <taxon>Tricholomatineae</taxon>
        <taxon>Clitocybaceae</taxon>
        <taxon>Collybia</taxon>
    </lineage>
</organism>
<protein>
    <submittedName>
        <fullName evidence="2">Uncharacterized protein</fullName>
    </submittedName>
</protein>
<keyword evidence="3" id="KW-1185">Reference proteome</keyword>
<feature type="region of interest" description="Disordered" evidence="1">
    <location>
        <begin position="1"/>
        <end position="101"/>
    </location>
</feature>
<dbReference type="OrthoDB" id="2532734at2759"/>
<gene>
    <name evidence="2" type="ORF">BDZ94DRAFT_1213775</name>
</gene>
<evidence type="ECO:0000313" key="2">
    <source>
        <dbReference type="EMBL" id="KAF9465903.1"/>
    </source>
</evidence>
<accession>A0A9P5Y9L4</accession>
<proteinExistence type="predicted"/>
<dbReference type="EMBL" id="MU150244">
    <property type="protein sequence ID" value="KAF9465903.1"/>
    <property type="molecule type" value="Genomic_DNA"/>
</dbReference>
<reference evidence="2" key="1">
    <citation type="submission" date="2020-11" db="EMBL/GenBank/DDBJ databases">
        <authorList>
            <consortium name="DOE Joint Genome Institute"/>
            <person name="Ahrendt S."/>
            <person name="Riley R."/>
            <person name="Andreopoulos W."/>
            <person name="Labutti K."/>
            <person name="Pangilinan J."/>
            <person name="Ruiz-Duenas F.J."/>
            <person name="Barrasa J.M."/>
            <person name="Sanchez-Garcia M."/>
            <person name="Camarero S."/>
            <person name="Miyauchi S."/>
            <person name="Serrano A."/>
            <person name="Linde D."/>
            <person name="Babiker R."/>
            <person name="Drula E."/>
            <person name="Ayuso-Fernandez I."/>
            <person name="Pacheco R."/>
            <person name="Padilla G."/>
            <person name="Ferreira P."/>
            <person name="Barriuso J."/>
            <person name="Kellner H."/>
            <person name="Castanera R."/>
            <person name="Alfaro M."/>
            <person name="Ramirez L."/>
            <person name="Pisabarro A.G."/>
            <person name="Kuo A."/>
            <person name="Tritt A."/>
            <person name="Lipzen A."/>
            <person name="He G."/>
            <person name="Yan M."/>
            <person name="Ng V."/>
            <person name="Cullen D."/>
            <person name="Martin F."/>
            <person name="Rosso M.-N."/>
            <person name="Henrissat B."/>
            <person name="Hibbett D."/>
            <person name="Martinez A.T."/>
            <person name="Grigoriev I.V."/>
        </authorList>
    </citation>
    <scope>NUCLEOTIDE SEQUENCE</scope>
    <source>
        <strain evidence="2">CBS 247.69</strain>
    </source>
</reference>
<sequence>MSSFFNKLKSKAMNRKSGSHDKSASTTSGEQSFSIQPHPAKTNDPADLQRGNQPGGGLGTSDPMAAHHARDPHVPSQQIMNNLEEPLSREELRARGAELNK</sequence>
<feature type="compositionally biased region" description="Polar residues" evidence="1">
    <location>
        <begin position="24"/>
        <end position="35"/>
    </location>
</feature>
<evidence type="ECO:0000313" key="3">
    <source>
        <dbReference type="Proteomes" id="UP000807353"/>
    </source>
</evidence>
<evidence type="ECO:0000256" key="1">
    <source>
        <dbReference type="SAM" id="MobiDB-lite"/>
    </source>
</evidence>
<name>A0A9P5Y9L4_9AGAR</name>